<organism evidence="1 2">
    <name type="scientific">Chaetomium tenue</name>
    <dbReference type="NCBI Taxonomy" id="1854479"/>
    <lineage>
        <taxon>Eukaryota</taxon>
        <taxon>Fungi</taxon>
        <taxon>Dikarya</taxon>
        <taxon>Ascomycota</taxon>
        <taxon>Pezizomycotina</taxon>
        <taxon>Sordariomycetes</taxon>
        <taxon>Sordariomycetidae</taxon>
        <taxon>Sordariales</taxon>
        <taxon>Chaetomiaceae</taxon>
        <taxon>Chaetomium</taxon>
    </lineage>
</organism>
<gene>
    <name evidence="1" type="ORF">F5144DRAFT_59685</name>
</gene>
<name>A0ACB7PNU1_9PEZI</name>
<dbReference type="Proteomes" id="UP000724584">
    <property type="component" value="Unassembled WGS sequence"/>
</dbReference>
<evidence type="ECO:0000313" key="1">
    <source>
        <dbReference type="EMBL" id="KAH6650766.1"/>
    </source>
</evidence>
<reference evidence="1 2" key="1">
    <citation type="journal article" date="2021" name="Nat. Commun.">
        <title>Genetic determinants of endophytism in the Arabidopsis root mycobiome.</title>
        <authorList>
            <person name="Mesny F."/>
            <person name="Miyauchi S."/>
            <person name="Thiergart T."/>
            <person name="Pickel B."/>
            <person name="Atanasova L."/>
            <person name="Karlsson M."/>
            <person name="Huettel B."/>
            <person name="Barry K.W."/>
            <person name="Haridas S."/>
            <person name="Chen C."/>
            <person name="Bauer D."/>
            <person name="Andreopoulos W."/>
            <person name="Pangilinan J."/>
            <person name="LaButti K."/>
            <person name="Riley R."/>
            <person name="Lipzen A."/>
            <person name="Clum A."/>
            <person name="Drula E."/>
            <person name="Henrissat B."/>
            <person name="Kohler A."/>
            <person name="Grigoriev I.V."/>
            <person name="Martin F.M."/>
            <person name="Hacquard S."/>
        </authorList>
    </citation>
    <scope>NUCLEOTIDE SEQUENCE [LARGE SCALE GENOMIC DNA]</scope>
    <source>
        <strain evidence="1 2">MPI-SDFR-AT-0079</strain>
    </source>
</reference>
<comment type="caution">
    <text evidence="1">The sequence shown here is derived from an EMBL/GenBank/DDBJ whole genome shotgun (WGS) entry which is preliminary data.</text>
</comment>
<dbReference type="EMBL" id="JAGIZQ010000001">
    <property type="protein sequence ID" value="KAH6650766.1"/>
    <property type="molecule type" value="Genomic_DNA"/>
</dbReference>
<protein>
    <submittedName>
        <fullName evidence="1">Uncharacterized protein</fullName>
    </submittedName>
</protein>
<keyword evidence="2" id="KW-1185">Reference proteome</keyword>
<evidence type="ECO:0000313" key="2">
    <source>
        <dbReference type="Proteomes" id="UP000724584"/>
    </source>
</evidence>
<accession>A0ACB7PNU1</accession>
<sequence>MSGTKITPGFLLLLSFARCVIAADSGDDFSNNLFSDLAPLLSLLGEQVTMQFMSQAMGWTDNVILAMAPLGIITIIVSAIRVGGPSWLKALVGRARENLAVVEASLMSSTSKEVCELWNGQAVVRSMGAAPIGEFICLLPEGFRDGEDAKWGVPEVMTLEGAINTGLLDEIPKPAGNLLPDPEGRGRVSTPQNSGTQDHCYTESRGRCAKHLAQYE</sequence>
<proteinExistence type="predicted"/>